<keyword evidence="2" id="KW-1185">Reference proteome</keyword>
<dbReference type="STRING" id="42249.A0A317SVB4"/>
<organism evidence="1 2">
    <name type="scientific">Tuber magnatum</name>
    <name type="common">white Piedmont truffle</name>
    <dbReference type="NCBI Taxonomy" id="42249"/>
    <lineage>
        <taxon>Eukaryota</taxon>
        <taxon>Fungi</taxon>
        <taxon>Dikarya</taxon>
        <taxon>Ascomycota</taxon>
        <taxon>Pezizomycotina</taxon>
        <taxon>Pezizomycetes</taxon>
        <taxon>Pezizales</taxon>
        <taxon>Tuberaceae</taxon>
        <taxon>Tuber</taxon>
    </lineage>
</organism>
<gene>
    <name evidence="1" type="ORF">C7212DRAFT_356921</name>
</gene>
<dbReference type="OrthoDB" id="193467at2759"/>
<dbReference type="SUPFAM" id="SSF52047">
    <property type="entry name" value="RNI-like"/>
    <property type="match status" value="1"/>
</dbReference>
<dbReference type="Proteomes" id="UP000246991">
    <property type="component" value="Unassembled WGS sequence"/>
</dbReference>
<evidence type="ECO:0008006" key="3">
    <source>
        <dbReference type="Google" id="ProtNLM"/>
    </source>
</evidence>
<comment type="caution">
    <text evidence="1">The sequence shown here is derived from an EMBL/GenBank/DDBJ whole genome shotgun (WGS) entry which is preliminary data.</text>
</comment>
<reference evidence="1 2" key="1">
    <citation type="submission" date="2018-03" db="EMBL/GenBank/DDBJ databases">
        <title>Genomes of Pezizomycetes fungi and the evolution of truffles.</title>
        <authorList>
            <person name="Murat C."/>
            <person name="Payen T."/>
            <person name="Noel B."/>
            <person name="Kuo A."/>
            <person name="Martin F.M."/>
        </authorList>
    </citation>
    <scope>NUCLEOTIDE SEQUENCE [LARGE SCALE GENOMIC DNA]</scope>
    <source>
        <strain evidence="1">091103-1</strain>
    </source>
</reference>
<dbReference type="Gene3D" id="3.80.10.10">
    <property type="entry name" value="Ribonuclease Inhibitor"/>
    <property type="match status" value="1"/>
</dbReference>
<sequence>MVKRHKPKFPKPTPDPHAYFKKGSACAAKASSAAPGAGGNTSVNSILARLRSEATIKEIGSIYQGILENAAPPPPPPARRIVVGAGMGGRMRGRVPGPPPPASWLYPEVQGDQGPVEVNQQQSASEGVLVRGVQHPLSYLPGMTPVDDRRLLHYALKAMSLRWEEHILYDQHWLQHLPPNVKTLLLSYIATYAPTGVTLSGLKVLFKCPDEDITTLELSRSLNAELMLPQLMRFLRPKKRPQAEVSASWEDEMDDRKEDTGKGYTSLFPNLTHLSLAYPDVPVPFSQLLTFAASVPPTITHLSLAGWAEHTPDGMKRLARNLLGLKWLDVSNCHWVLYEQLKDVEWCGPWRNVETVVARQHGDVPPTLKAARDLRVRELKKAIRGVRNERGGKWCNVVFDEDGDRGDIAL</sequence>
<dbReference type="AlphaFoldDB" id="A0A317SVB4"/>
<evidence type="ECO:0000313" key="1">
    <source>
        <dbReference type="EMBL" id="PWW77497.1"/>
    </source>
</evidence>
<accession>A0A317SVB4</accession>
<proteinExistence type="predicted"/>
<protein>
    <recommendedName>
        <fullName evidence="3">Tafazzin</fullName>
    </recommendedName>
</protein>
<dbReference type="InterPro" id="IPR032675">
    <property type="entry name" value="LRR_dom_sf"/>
</dbReference>
<name>A0A317SVB4_9PEZI</name>
<evidence type="ECO:0000313" key="2">
    <source>
        <dbReference type="Proteomes" id="UP000246991"/>
    </source>
</evidence>
<dbReference type="EMBL" id="PYWC01000022">
    <property type="protein sequence ID" value="PWW77497.1"/>
    <property type="molecule type" value="Genomic_DNA"/>
</dbReference>